<evidence type="ECO:0000259" key="1">
    <source>
        <dbReference type="Pfam" id="PF04168"/>
    </source>
</evidence>
<keyword evidence="3" id="KW-1185">Reference proteome</keyword>
<accession>A0A6B0TSU5</accession>
<protein>
    <recommendedName>
        <fullName evidence="1">DUF403 domain-containing protein</fullName>
    </recommendedName>
</protein>
<dbReference type="PANTHER" id="PTHR34595">
    <property type="entry name" value="BLR5612 PROTEIN"/>
    <property type="match status" value="1"/>
</dbReference>
<evidence type="ECO:0000313" key="3">
    <source>
        <dbReference type="Proteomes" id="UP000436016"/>
    </source>
</evidence>
<dbReference type="Pfam" id="PF04168">
    <property type="entry name" value="Alpha-E"/>
    <property type="match status" value="1"/>
</dbReference>
<reference evidence="2 3" key="1">
    <citation type="submission" date="2019-12" db="EMBL/GenBank/DDBJ databases">
        <title>Strain KN286 was isolated from seawater, which was collected from Caroline Seamount in the tropical western Pacific.</title>
        <authorList>
            <person name="Wang Q."/>
        </authorList>
    </citation>
    <scope>NUCLEOTIDE SEQUENCE [LARGE SCALE GENOMIC DNA]</scope>
    <source>
        <strain evidence="2 3">KN286</strain>
    </source>
</reference>
<evidence type="ECO:0000313" key="2">
    <source>
        <dbReference type="EMBL" id="MXU64334.1"/>
    </source>
</evidence>
<name>A0A6B0TSU5_9RHOB</name>
<dbReference type="RefSeq" id="WP_160851588.1">
    <property type="nucleotide sequence ID" value="NZ_WUWG01000001.1"/>
</dbReference>
<dbReference type="PANTHER" id="PTHR34595:SF7">
    <property type="entry name" value="SLL1039 PROTEIN"/>
    <property type="match status" value="1"/>
</dbReference>
<dbReference type="InterPro" id="IPR051680">
    <property type="entry name" value="ATP-dep_Glu-Cys_Ligase-2"/>
</dbReference>
<gene>
    <name evidence="2" type="ORF">GSH16_02660</name>
</gene>
<dbReference type="AlphaFoldDB" id="A0A6B0TSU5"/>
<dbReference type="EMBL" id="WUWG01000001">
    <property type="protein sequence ID" value="MXU64334.1"/>
    <property type="molecule type" value="Genomic_DNA"/>
</dbReference>
<organism evidence="2 3">
    <name type="scientific">Oceanomicrobium pacificus</name>
    <dbReference type="NCBI Taxonomy" id="2692916"/>
    <lineage>
        <taxon>Bacteria</taxon>
        <taxon>Pseudomonadati</taxon>
        <taxon>Pseudomonadota</taxon>
        <taxon>Alphaproteobacteria</taxon>
        <taxon>Rhodobacterales</taxon>
        <taxon>Paracoccaceae</taxon>
        <taxon>Oceanomicrobium</taxon>
    </lineage>
</organism>
<comment type="caution">
    <text evidence="2">The sequence shown here is derived from an EMBL/GenBank/DDBJ whole genome shotgun (WGS) entry which is preliminary data.</text>
</comment>
<dbReference type="Proteomes" id="UP000436016">
    <property type="component" value="Unassembled WGS sequence"/>
</dbReference>
<feature type="domain" description="DUF403" evidence="1">
    <location>
        <begin position="1"/>
        <end position="309"/>
    </location>
</feature>
<dbReference type="InterPro" id="IPR007296">
    <property type="entry name" value="DUF403"/>
</dbReference>
<sequence>MLGKTAGGLFWMARYLERAENTTRLLETGQRMALTRANDSDEEWGSVLQTAGALQGYTARHGEVTKDHAIDWLLRDPANGSSVRASIKQARDNARLVRTALTYEVWSAVNSAWMRIDAALAHKVGERDLPAVLELVREHSTLVRGATINSMLRNDIYDFLRLGNFIERADNMGRILDVKYYVLLPTAFSVGSSLDNVQWEVILRSVGAGGGYRMTHGQRTTPRQIAEFLILDERMPRSLSFCCRSIVENLGYLTKDYGQEPPSAGLATALYERFQGQSIDAIFERGLHEYIEEFLSDLGQLGRQIEVDYRFYE</sequence>
<proteinExistence type="predicted"/>